<evidence type="ECO:0000259" key="1">
    <source>
        <dbReference type="Pfam" id="PF20056"/>
    </source>
</evidence>
<gene>
    <name evidence="2" type="ORF">N5I32_13275</name>
</gene>
<dbReference type="RefSeq" id="WP_261496357.1">
    <property type="nucleotide sequence ID" value="NZ_JAOCQF010000002.1"/>
</dbReference>
<reference evidence="3" key="1">
    <citation type="submission" date="2023-07" db="EMBL/GenBank/DDBJ databases">
        <title>Defluviimonas sediminis sp. nov., isolated from mangrove sediment.</title>
        <authorList>
            <person name="Liu L."/>
            <person name="Li J."/>
            <person name="Huang Y."/>
            <person name="Pan J."/>
            <person name="Li M."/>
        </authorList>
    </citation>
    <scope>NUCLEOTIDE SEQUENCE [LARGE SCALE GENOMIC DNA]</scope>
    <source>
        <strain evidence="3">FT324</strain>
    </source>
</reference>
<protein>
    <submittedName>
        <fullName evidence="2">DUF6455 family protein</fullName>
    </submittedName>
</protein>
<evidence type="ECO:0000313" key="2">
    <source>
        <dbReference type="EMBL" id="MCT8330494.1"/>
    </source>
</evidence>
<accession>A0ABT2NR98</accession>
<proteinExistence type="predicted"/>
<dbReference type="Proteomes" id="UP001205601">
    <property type="component" value="Unassembled WGS sequence"/>
</dbReference>
<dbReference type="EMBL" id="JAOCQF010000002">
    <property type="protein sequence ID" value="MCT8330494.1"/>
    <property type="molecule type" value="Genomic_DNA"/>
</dbReference>
<evidence type="ECO:0000313" key="3">
    <source>
        <dbReference type="Proteomes" id="UP001205601"/>
    </source>
</evidence>
<name>A0ABT2NR98_9RHOB</name>
<keyword evidence="3" id="KW-1185">Reference proteome</keyword>
<feature type="domain" description="DUF6455" evidence="1">
    <location>
        <begin position="3"/>
        <end position="82"/>
    </location>
</feature>
<sequence length="91" mass="10129">MDEGTFARHSTLLQKMAHALDVDLGQALLEGRLRRFPYDDLVARCSHCTHADSCERWLESHMAGAAAAPDYCRNRAVFENLKGLGQPTADK</sequence>
<dbReference type="Pfam" id="PF20056">
    <property type="entry name" value="DUF6455"/>
    <property type="match status" value="1"/>
</dbReference>
<organism evidence="2 3">
    <name type="scientific">Albidovulum sediminis</name>
    <dbReference type="NCBI Taxonomy" id="3066345"/>
    <lineage>
        <taxon>Bacteria</taxon>
        <taxon>Pseudomonadati</taxon>
        <taxon>Pseudomonadota</taxon>
        <taxon>Alphaproteobacteria</taxon>
        <taxon>Rhodobacterales</taxon>
        <taxon>Paracoccaceae</taxon>
        <taxon>Albidovulum</taxon>
    </lineage>
</organism>
<dbReference type="InterPro" id="IPR045601">
    <property type="entry name" value="DUF6455"/>
</dbReference>
<comment type="caution">
    <text evidence="2">The sequence shown here is derived from an EMBL/GenBank/DDBJ whole genome shotgun (WGS) entry which is preliminary data.</text>
</comment>